<dbReference type="InterPro" id="IPR013762">
    <property type="entry name" value="Integrase-like_cat_sf"/>
</dbReference>
<dbReference type="GO" id="GO:0006310">
    <property type="term" value="P:DNA recombination"/>
    <property type="evidence" value="ECO:0007669"/>
    <property type="project" value="UniProtKB-KW"/>
</dbReference>
<dbReference type="KEGG" id="dov:DSCO28_02660"/>
<evidence type="ECO:0000313" key="4">
    <source>
        <dbReference type="Proteomes" id="UP000425960"/>
    </source>
</evidence>
<dbReference type="SUPFAM" id="SSF56349">
    <property type="entry name" value="DNA breaking-rejoining enzymes"/>
    <property type="match status" value="1"/>
</dbReference>
<evidence type="ECO:0000256" key="1">
    <source>
        <dbReference type="ARBA" id="ARBA00023172"/>
    </source>
</evidence>
<dbReference type="PANTHER" id="PTHR30349">
    <property type="entry name" value="PHAGE INTEGRASE-RELATED"/>
    <property type="match status" value="1"/>
</dbReference>
<feature type="domain" description="Tyr recombinase" evidence="2">
    <location>
        <begin position="159"/>
        <end position="334"/>
    </location>
</feature>
<dbReference type="InterPro" id="IPR002104">
    <property type="entry name" value="Integrase_catalytic"/>
</dbReference>
<dbReference type="GO" id="GO:0003677">
    <property type="term" value="F:DNA binding"/>
    <property type="evidence" value="ECO:0007669"/>
    <property type="project" value="InterPro"/>
</dbReference>
<organism evidence="3 4">
    <name type="scientific">Desulfosarcina ovata subsp. sediminis</name>
    <dbReference type="NCBI Taxonomy" id="885957"/>
    <lineage>
        <taxon>Bacteria</taxon>
        <taxon>Pseudomonadati</taxon>
        <taxon>Thermodesulfobacteriota</taxon>
        <taxon>Desulfobacteria</taxon>
        <taxon>Desulfobacterales</taxon>
        <taxon>Desulfosarcinaceae</taxon>
        <taxon>Desulfosarcina</taxon>
    </lineage>
</organism>
<reference evidence="3 4" key="1">
    <citation type="submission" date="2019-11" db="EMBL/GenBank/DDBJ databases">
        <title>Comparative genomics of hydrocarbon-degrading Desulfosarcina strains.</title>
        <authorList>
            <person name="Watanabe M."/>
            <person name="Kojima H."/>
            <person name="Fukui M."/>
        </authorList>
    </citation>
    <scope>NUCLEOTIDE SEQUENCE [LARGE SCALE GENOMIC DNA]</scope>
    <source>
        <strain evidence="3 4">28bB2T</strain>
    </source>
</reference>
<dbReference type="PROSITE" id="PS51898">
    <property type="entry name" value="TYR_RECOMBINASE"/>
    <property type="match status" value="1"/>
</dbReference>
<dbReference type="InterPro" id="IPR050090">
    <property type="entry name" value="Tyrosine_recombinase_XerCD"/>
</dbReference>
<evidence type="ECO:0000313" key="3">
    <source>
        <dbReference type="EMBL" id="BBO79700.1"/>
    </source>
</evidence>
<name>A0A5K7ZMJ5_9BACT</name>
<gene>
    <name evidence="3" type="ORF">DSCO28_02660</name>
</gene>
<dbReference type="Pfam" id="PF00589">
    <property type="entry name" value="Phage_integrase"/>
    <property type="match status" value="1"/>
</dbReference>
<dbReference type="Gene3D" id="1.10.443.10">
    <property type="entry name" value="Intergrase catalytic core"/>
    <property type="match status" value="1"/>
</dbReference>
<proteinExistence type="predicted"/>
<dbReference type="RefSeq" id="WP_155320833.1">
    <property type="nucleotide sequence ID" value="NZ_AP021876.1"/>
</dbReference>
<accession>A0A5K7ZMJ5</accession>
<dbReference type="Proteomes" id="UP000425960">
    <property type="component" value="Chromosome"/>
</dbReference>
<dbReference type="CDD" id="cd00796">
    <property type="entry name" value="INT_Rci_Hp1_C"/>
    <property type="match status" value="1"/>
</dbReference>
<sequence>MGSLYQRGKVWWIKYYRNGKSYRESSKSAKKMVAKKLLDRREGDIAAGKVPGINFEKVIFDNLAEGLLHDYRINQRKSLIRAERSVGHLKRFFEGESVPKITSPRISQYIETRLVEGAKNASINRELSALKRMLNLGAQQTPPIVDRVPHIPMLKENNIRKGFFQHEEFVALRNNLPDYLKGFVTFAYKVGWRFSEITNLTWNNVDRHQGIVRLETGETKNDEARTIFLDDELKIIFDQQWQDRKKHMAFSPFVFPNRKGTGQIKDIRGAWFKACKDGAIGRKLFHDLRRTAVRNMVRSGISERVAMMVSGHKTRAVFDRYNIVNDADLKAAAQRQQKYLEKFVGTVSGTVADFPQKKESAGDS</sequence>
<protein>
    <recommendedName>
        <fullName evidence="2">Tyr recombinase domain-containing protein</fullName>
    </recommendedName>
</protein>
<dbReference type="PANTHER" id="PTHR30349:SF64">
    <property type="entry name" value="PROPHAGE INTEGRASE INTD-RELATED"/>
    <property type="match status" value="1"/>
</dbReference>
<evidence type="ECO:0000259" key="2">
    <source>
        <dbReference type="PROSITE" id="PS51898"/>
    </source>
</evidence>
<keyword evidence="1" id="KW-0233">DNA recombination</keyword>
<dbReference type="AlphaFoldDB" id="A0A5K7ZMJ5"/>
<dbReference type="EMBL" id="AP021876">
    <property type="protein sequence ID" value="BBO79700.1"/>
    <property type="molecule type" value="Genomic_DNA"/>
</dbReference>
<dbReference type="InterPro" id="IPR011010">
    <property type="entry name" value="DNA_brk_join_enz"/>
</dbReference>
<dbReference type="GO" id="GO:0015074">
    <property type="term" value="P:DNA integration"/>
    <property type="evidence" value="ECO:0007669"/>
    <property type="project" value="InterPro"/>
</dbReference>